<keyword evidence="1" id="KW-0732">Signal</keyword>
<accession>A0AAJ7FM55</accession>
<dbReference type="KEGG" id="ccin:107269385"/>
<sequence length="222" mass="24858">MFLYLTVLFVILIIIFARSYSRISNRDNAGPGLHLPRVQLVARTTTSRRLSEGNVIQDGKHVKEVSSVENNITKKINDAGKDIDKGILLLECTTEDEDDKFVAAEDSDVSIQQAVANKTSSKDKDNQEHILEALQYFGQKSPGIPQPKPNTTNIYNLILQETLKECSSTTKDNISSINKNKIEVEKPKRPIKKENSEGKADFNSLQTILDIVIREDSSKNID</sequence>
<protein>
    <submittedName>
        <fullName evidence="3">Uncharacterized protein LOC107269385</fullName>
    </submittedName>
</protein>
<dbReference type="Proteomes" id="UP000694920">
    <property type="component" value="Unplaced"/>
</dbReference>
<feature type="signal peptide" evidence="1">
    <location>
        <begin position="1"/>
        <end position="21"/>
    </location>
</feature>
<dbReference type="RefSeq" id="XP_015598649.1">
    <property type="nucleotide sequence ID" value="XM_015743163.2"/>
</dbReference>
<reference evidence="3" key="1">
    <citation type="submission" date="2025-08" db="UniProtKB">
        <authorList>
            <consortium name="RefSeq"/>
        </authorList>
    </citation>
    <scope>IDENTIFICATION</scope>
</reference>
<gene>
    <name evidence="3" type="primary">LOC107269385</name>
</gene>
<proteinExistence type="predicted"/>
<name>A0AAJ7FM55_CEPCN</name>
<evidence type="ECO:0000313" key="2">
    <source>
        <dbReference type="Proteomes" id="UP000694920"/>
    </source>
</evidence>
<feature type="chain" id="PRO_5042469022" evidence="1">
    <location>
        <begin position="22"/>
        <end position="222"/>
    </location>
</feature>
<dbReference type="AlphaFoldDB" id="A0AAJ7FM55"/>
<organism evidence="2 3">
    <name type="scientific">Cephus cinctus</name>
    <name type="common">Wheat stem sawfly</name>
    <dbReference type="NCBI Taxonomy" id="211228"/>
    <lineage>
        <taxon>Eukaryota</taxon>
        <taxon>Metazoa</taxon>
        <taxon>Ecdysozoa</taxon>
        <taxon>Arthropoda</taxon>
        <taxon>Hexapoda</taxon>
        <taxon>Insecta</taxon>
        <taxon>Pterygota</taxon>
        <taxon>Neoptera</taxon>
        <taxon>Endopterygota</taxon>
        <taxon>Hymenoptera</taxon>
        <taxon>Cephoidea</taxon>
        <taxon>Cephidae</taxon>
        <taxon>Cephus</taxon>
    </lineage>
</organism>
<dbReference type="GeneID" id="107269385"/>
<keyword evidence="2" id="KW-1185">Reference proteome</keyword>
<evidence type="ECO:0000256" key="1">
    <source>
        <dbReference type="SAM" id="SignalP"/>
    </source>
</evidence>
<evidence type="ECO:0000313" key="3">
    <source>
        <dbReference type="RefSeq" id="XP_015598649.1"/>
    </source>
</evidence>